<feature type="transmembrane region" description="Helical" evidence="1">
    <location>
        <begin position="193"/>
        <end position="213"/>
    </location>
</feature>
<feature type="transmembrane region" description="Helical" evidence="1">
    <location>
        <begin position="65"/>
        <end position="86"/>
    </location>
</feature>
<comment type="caution">
    <text evidence="2">The sequence shown here is derived from an EMBL/GenBank/DDBJ whole genome shotgun (WGS) entry which is preliminary data.</text>
</comment>
<accession>A0A562E494</accession>
<proteinExistence type="predicted"/>
<sequence>MSAPASVRRPVPTRHALALLAAYAAIWTALAINPSYREDWALENVLVVAAVALLPVLWRRMPLAWPSCIGLFVFGVLHAIGAHYTYAEVPYDAFFRDHFGFSVDALFGFQRNTYDRLVHFGYGLLLAPACVELLDRVAPPRGAWRYVLPVSFVMSHALLFEIFEWLAASMFGGDLGQAYLGTQGDEWDAQKDMLLATLGAALSVTALGLAGWLSPRR</sequence>
<evidence type="ECO:0000256" key="1">
    <source>
        <dbReference type="SAM" id="Phobius"/>
    </source>
</evidence>
<gene>
    <name evidence="2" type="ORF">L613_001200000520</name>
</gene>
<dbReference type="AlphaFoldDB" id="A0A562E494"/>
<name>A0A562E494_9GAMM</name>
<feature type="transmembrane region" description="Helical" evidence="1">
    <location>
        <begin position="117"/>
        <end position="134"/>
    </location>
</feature>
<keyword evidence="1" id="KW-1133">Transmembrane helix</keyword>
<reference evidence="2 3" key="1">
    <citation type="submission" date="2019-07" db="EMBL/GenBank/DDBJ databases">
        <title>Genome sequencing of lignin-degrading bacterial isolates.</title>
        <authorList>
            <person name="Gladden J."/>
        </authorList>
    </citation>
    <scope>NUCLEOTIDE SEQUENCE [LARGE SCALE GENOMIC DNA]</scope>
    <source>
        <strain evidence="2 3">J19</strain>
    </source>
</reference>
<dbReference type="EMBL" id="VLJS01000024">
    <property type="protein sequence ID" value="TWH16587.1"/>
    <property type="molecule type" value="Genomic_DNA"/>
</dbReference>
<dbReference type="Pfam" id="PF09997">
    <property type="entry name" value="DUF2238"/>
    <property type="match status" value="1"/>
</dbReference>
<feature type="transmembrane region" description="Helical" evidence="1">
    <location>
        <begin position="41"/>
        <end position="58"/>
    </location>
</feature>
<dbReference type="Proteomes" id="UP000321583">
    <property type="component" value="Unassembled WGS sequence"/>
</dbReference>
<keyword evidence="1" id="KW-0472">Membrane</keyword>
<dbReference type="InterPro" id="IPR014509">
    <property type="entry name" value="YjdF-like"/>
</dbReference>
<dbReference type="PIRSF" id="PIRSF020606">
    <property type="entry name" value="UCP020606"/>
    <property type="match status" value="1"/>
</dbReference>
<dbReference type="InterPro" id="IPR058534">
    <property type="entry name" value="YjdF"/>
</dbReference>
<feature type="transmembrane region" description="Helical" evidence="1">
    <location>
        <begin position="146"/>
        <end position="173"/>
    </location>
</feature>
<organism evidence="2 3">
    <name type="scientific">Pseudoxanthomonas taiwanensis J19</name>
    <dbReference type="NCBI Taxonomy" id="935569"/>
    <lineage>
        <taxon>Bacteria</taxon>
        <taxon>Pseudomonadati</taxon>
        <taxon>Pseudomonadota</taxon>
        <taxon>Gammaproteobacteria</taxon>
        <taxon>Lysobacterales</taxon>
        <taxon>Lysobacteraceae</taxon>
        <taxon>Pseudoxanthomonas</taxon>
    </lineage>
</organism>
<dbReference type="OrthoDB" id="9786473at2"/>
<dbReference type="RefSeq" id="WP_019398444.1">
    <property type="nucleotide sequence ID" value="NZ_VLJS01000024.1"/>
</dbReference>
<evidence type="ECO:0000313" key="3">
    <source>
        <dbReference type="Proteomes" id="UP000321583"/>
    </source>
</evidence>
<evidence type="ECO:0000313" key="2">
    <source>
        <dbReference type="EMBL" id="TWH16587.1"/>
    </source>
</evidence>
<protein>
    <submittedName>
        <fullName evidence="2">Putative membrane protein</fullName>
    </submittedName>
</protein>
<keyword evidence="3" id="KW-1185">Reference proteome</keyword>
<keyword evidence="1" id="KW-0812">Transmembrane</keyword>